<reference evidence="1 2" key="1">
    <citation type="submission" date="2017-05" db="EMBL/GenBank/DDBJ databases">
        <authorList>
            <person name="Song R."/>
            <person name="Chenine A.L."/>
            <person name="Ruprecht R.M."/>
        </authorList>
    </citation>
    <scope>NUCLEOTIDE SEQUENCE [LARGE SCALE GENOMIC DNA]</scope>
    <source>
        <strain evidence="1 2">ARLG1955</strain>
    </source>
</reference>
<dbReference type="RefSeq" id="WP_086375924.1">
    <property type="nucleotide sequence ID" value="NZ_NGIR01000023.1"/>
</dbReference>
<gene>
    <name evidence="1" type="ORF">CAT59_07355</name>
</gene>
<comment type="caution">
    <text evidence="1">The sequence shown here is derived from an EMBL/GenBank/DDBJ whole genome shotgun (WGS) entry which is preliminary data.</text>
</comment>
<protein>
    <submittedName>
        <fullName evidence="1">Uncharacterized protein</fullName>
    </submittedName>
</protein>
<accession>A0A242U5N2</accession>
<sequence>MSTKLIKYFEAKVFDDLTIVTFDFDEISYFAINKSRHVIDPIIIEYHDCIFHIYPLRTLNTQEREVLEKEWRSYCPA</sequence>
<dbReference type="AlphaFoldDB" id="A0A242U5N2"/>
<dbReference type="EMBL" id="NGIR01000023">
    <property type="protein sequence ID" value="OTU28367.1"/>
    <property type="molecule type" value="Genomic_DNA"/>
</dbReference>
<dbReference type="Proteomes" id="UP000195162">
    <property type="component" value="Unassembled WGS sequence"/>
</dbReference>
<name>A0A242U5N2_ACIPI</name>
<evidence type="ECO:0000313" key="2">
    <source>
        <dbReference type="Proteomes" id="UP000195162"/>
    </source>
</evidence>
<organism evidence="1 2">
    <name type="scientific">Acinetobacter pittii</name>
    <name type="common">Acinetobacter genomosp. 3</name>
    <dbReference type="NCBI Taxonomy" id="48296"/>
    <lineage>
        <taxon>Bacteria</taxon>
        <taxon>Pseudomonadati</taxon>
        <taxon>Pseudomonadota</taxon>
        <taxon>Gammaproteobacteria</taxon>
        <taxon>Moraxellales</taxon>
        <taxon>Moraxellaceae</taxon>
        <taxon>Acinetobacter</taxon>
        <taxon>Acinetobacter calcoaceticus/baumannii complex</taxon>
    </lineage>
</organism>
<proteinExistence type="predicted"/>
<evidence type="ECO:0000313" key="1">
    <source>
        <dbReference type="EMBL" id="OTU28367.1"/>
    </source>
</evidence>